<keyword evidence="1" id="KW-0732">Signal</keyword>
<sequence>MRLSILAGAAALALALAGPVMAKDATCYTSDDGEYDCAFTALDDAGSFEISAPGKPTFQVWIDSPGVASVGATYEAGGRSVALPGTYYRSEDDGACWVSDATDTEICAW</sequence>
<reference evidence="2 3" key="1">
    <citation type="submission" date="2021-01" db="EMBL/GenBank/DDBJ databases">
        <title>Genome seq and assembly of Devosia sp. G19.</title>
        <authorList>
            <person name="Chhetri G."/>
        </authorList>
    </citation>
    <scope>NUCLEOTIDE SEQUENCE [LARGE SCALE GENOMIC DNA]</scope>
    <source>
        <strain evidence="2 3">G19</strain>
    </source>
</reference>
<accession>A0ABX7BV79</accession>
<dbReference type="RefSeq" id="WP_201652243.1">
    <property type="nucleotide sequence ID" value="NZ_CP068047.1"/>
</dbReference>
<feature type="signal peptide" evidence="1">
    <location>
        <begin position="1"/>
        <end position="22"/>
    </location>
</feature>
<evidence type="ECO:0000313" key="2">
    <source>
        <dbReference type="EMBL" id="QQR34497.1"/>
    </source>
</evidence>
<dbReference type="Proteomes" id="UP000595460">
    <property type="component" value="Chromosome"/>
</dbReference>
<protein>
    <submittedName>
        <fullName evidence="2">Uncharacterized protein</fullName>
    </submittedName>
</protein>
<organism evidence="2 3">
    <name type="scientific">Devosia oryziradicis</name>
    <dbReference type="NCBI Taxonomy" id="2801335"/>
    <lineage>
        <taxon>Bacteria</taxon>
        <taxon>Pseudomonadati</taxon>
        <taxon>Pseudomonadota</taxon>
        <taxon>Alphaproteobacteria</taxon>
        <taxon>Hyphomicrobiales</taxon>
        <taxon>Devosiaceae</taxon>
        <taxon>Devosia</taxon>
    </lineage>
</organism>
<keyword evidence="3" id="KW-1185">Reference proteome</keyword>
<gene>
    <name evidence="2" type="ORF">JI749_08805</name>
</gene>
<proteinExistence type="predicted"/>
<feature type="chain" id="PRO_5045108316" evidence="1">
    <location>
        <begin position="23"/>
        <end position="109"/>
    </location>
</feature>
<name>A0ABX7BV79_9HYPH</name>
<evidence type="ECO:0000256" key="1">
    <source>
        <dbReference type="SAM" id="SignalP"/>
    </source>
</evidence>
<dbReference type="EMBL" id="CP068047">
    <property type="protein sequence ID" value="QQR34497.1"/>
    <property type="molecule type" value="Genomic_DNA"/>
</dbReference>
<evidence type="ECO:0000313" key="3">
    <source>
        <dbReference type="Proteomes" id="UP000595460"/>
    </source>
</evidence>